<dbReference type="HOGENOM" id="CLU_099777_2_1_11"/>
<evidence type="ECO:0000259" key="1">
    <source>
        <dbReference type="Pfam" id="PF24837"/>
    </source>
</evidence>
<proteinExistence type="predicted"/>
<dbReference type="Proteomes" id="UP000006196">
    <property type="component" value="Unassembled WGS sequence"/>
</dbReference>
<reference evidence="2" key="1">
    <citation type="submission" date="2009-01" db="EMBL/GenBank/DDBJ databases">
        <authorList>
            <person name="Qin X."/>
            <person name="Bachman B."/>
            <person name="Battles P."/>
            <person name="Bell A."/>
            <person name="Bess C."/>
            <person name="Bickham C."/>
            <person name="Chaboub L."/>
            <person name="Chen D."/>
            <person name="Coyle M."/>
            <person name="Deiros D.R."/>
            <person name="Dinh H."/>
            <person name="Forbes L."/>
            <person name="Fowler G."/>
            <person name="Francisco L."/>
            <person name="Fu Q."/>
            <person name="Gubbala S."/>
            <person name="Hale W."/>
            <person name="Han Y."/>
            <person name="Hemphill L."/>
            <person name="Highlander S.K."/>
            <person name="Hirani K."/>
            <person name="Hogues M."/>
            <person name="Jackson L."/>
            <person name="Jakkamsetti A."/>
            <person name="Javaid M."/>
            <person name="Jiang H."/>
            <person name="Korchina V."/>
            <person name="Kovar C."/>
            <person name="Lara F."/>
            <person name="Lee S."/>
            <person name="Mata R."/>
            <person name="Mathew T."/>
            <person name="Moen C."/>
            <person name="Morales K."/>
            <person name="Munidasa M."/>
            <person name="Nazareth L."/>
            <person name="Ngo R."/>
            <person name="Nguyen L."/>
            <person name="Okwuonu G."/>
            <person name="Ongeri F."/>
            <person name="Patil S."/>
            <person name="Petrosino J."/>
            <person name="Pham C."/>
            <person name="Pham P."/>
            <person name="Pu L.-L."/>
            <person name="Puazo M."/>
            <person name="Raj R."/>
            <person name="Reid J."/>
            <person name="Rouhana J."/>
            <person name="Saada N."/>
            <person name="Shang Y."/>
            <person name="Simmons D."/>
            <person name="Thornton R."/>
            <person name="Warren J."/>
            <person name="Weissenberger G."/>
            <person name="Zhang J."/>
            <person name="Zhang L."/>
            <person name="Zhou C."/>
            <person name="Zhu D."/>
            <person name="Muzny D."/>
            <person name="Worley K."/>
            <person name="Gibbs R."/>
        </authorList>
    </citation>
    <scope>NUCLEOTIDE SEQUENCE [LARGE SCALE GENOMIC DNA]</scope>
    <source>
        <strain evidence="2">DSM 44291</strain>
    </source>
</reference>
<gene>
    <name evidence="2" type="ORF">HMPREF0298_2227</name>
</gene>
<dbReference type="AlphaFoldDB" id="C0XUV7"/>
<organism evidence="2 3">
    <name type="scientific">Corynebacterium lipophiloflavum (strain ATCC 700352 / DSM 44291 / CCUG 37336 / JCM 10383 / DMMZ 1944)</name>
    <dbReference type="NCBI Taxonomy" id="525263"/>
    <lineage>
        <taxon>Bacteria</taxon>
        <taxon>Bacillati</taxon>
        <taxon>Actinomycetota</taxon>
        <taxon>Actinomycetes</taxon>
        <taxon>Mycobacteriales</taxon>
        <taxon>Corynebacteriaceae</taxon>
        <taxon>Corynebacterium</taxon>
    </lineage>
</organism>
<name>C0XUV7_CORLD</name>
<comment type="caution">
    <text evidence="2">The sequence shown here is derived from an EMBL/GenBank/DDBJ whole genome shotgun (WGS) entry which is preliminary data.</text>
</comment>
<dbReference type="eggNOG" id="COG5401">
    <property type="taxonomic scope" value="Bacteria"/>
</dbReference>
<sequence length="163" mass="17173">METMAGKVGVAQHGAYASPAAMDKSPKTQRPAEPSHFAVSAITIDSHSGFDRLVVDFEGTGEPGWFVNYVSAPLQETAGKPIKVAGSSYLNINIDGTISRPEAGLDAMTPIDISASSSNVVDVVYAGTYEGRTQIVVGLRSTLPYSVQLLDDPTRLVVDISTS</sequence>
<accession>C0XUV7</accession>
<dbReference type="EMBL" id="ACHJ01000169">
    <property type="protein sequence ID" value="EEI15973.1"/>
    <property type="molecule type" value="Genomic_DNA"/>
</dbReference>
<dbReference type="Pfam" id="PF24837">
    <property type="entry name" value="AMIN-like"/>
    <property type="match status" value="1"/>
</dbReference>
<evidence type="ECO:0000313" key="3">
    <source>
        <dbReference type="Proteomes" id="UP000006196"/>
    </source>
</evidence>
<feature type="domain" description="AMIN-like" evidence="1">
    <location>
        <begin position="39"/>
        <end position="161"/>
    </location>
</feature>
<dbReference type="Gene3D" id="2.60.40.3500">
    <property type="match status" value="1"/>
</dbReference>
<evidence type="ECO:0000313" key="2">
    <source>
        <dbReference type="EMBL" id="EEI15973.1"/>
    </source>
</evidence>
<dbReference type="InterPro" id="IPR056303">
    <property type="entry name" value="AMIN-like"/>
</dbReference>
<keyword evidence="3" id="KW-1185">Reference proteome</keyword>
<dbReference type="STRING" id="525263.HMPREF0298_2227"/>
<protein>
    <recommendedName>
        <fullName evidence="1">AMIN-like domain-containing protein</fullName>
    </recommendedName>
</protein>